<comment type="caution">
    <text evidence="2">The sequence shown here is derived from an EMBL/GenBank/DDBJ whole genome shotgun (WGS) entry which is preliminary data.</text>
</comment>
<feature type="compositionally biased region" description="Polar residues" evidence="1">
    <location>
        <begin position="222"/>
        <end position="236"/>
    </location>
</feature>
<feature type="region of interest" description="Disordered" evidence="1">
    <location>
        <begin position="212"/>
        <end position="236"/>
    </location>
</feature>
<dbReference type="AlphaFoldDB" id="A0A636P5M4"/>
<evidence type="ECO:0000256" key="1">
    <source>
        <dbReference type="SAM" id="MobiDB-lite"/>
    </source>
</evidence>
<protein>
    <submittedName>
        <fullName evidence="2">Phage baseplate protein</fullName>
    </submittedName>
</protein>
<sequence length="236" mass="25031">MTDYLFTPTSAQTSDAENLSYVFKKLLSGAFFIELVEVTAIRGTAPNLVVDVIPLVTRTDPSGATIQNKEIFNVPVFRLQRGASAIIMNPVVGDIGMIAVCDRDNSIARANRKQSVPGSKRMHSKSDALYLGGLLNNQPSQFIEFADGAINITTPNPVNISCSSANITAPDGVNVTTPTMHVTGNITAGGDITDNNGTQSASLKALRDNYDLHKHPVPGVQTGDSTATSNTTDKPV</sequence>
<accession>A0A636P5M4</accession>
<gene>
    <name evidence="2" type="ORF">CC928_21830</name>
</gene>
<name>A0A636P5M4_SALET</name>
<dbReference type="Gene3D" id="2.40.50.230">
    <property type="entry name" value="Gp5 N-terminal domain"/>
    <property type="match status" value="1"/>
</dbReference>
<evidence type="ECO:0000313" key="2">
    <source>
        <dbReference type="EMBL" id="EDI1036904.1"/>
    </source>
</evidence>
<reference evidence="2" key="1">
    <citation type="submission" date="2018-07" db="EMBL/GenBank/DDBJ databases">
        <authorList>
            <person name="Ashton P.M."/>
            <person name="Dallman T."/>
            <person name="Nair S."/>
            <person name="De Pinna E."/>
            <person name="Peters T."/>
            <person name="Grant K."/>
        </authorList>
    </citation>
    <scope>NUCLEOTIDE SEQUENCE [LARGE SCALE GENOMIC DNA]</scope>
    <source>
        <strain evidence="2">343736</strain>
    </source>
</reference>
<dbReference type="EMBL" id="AAMJVP010000036">
    <property type="protein sequence ID" value="EDI1036904.1"/>
    <property type="molecule type" value="Genomic_DNA"/>
</dbReference>
<proteinExistence type="predicted"/>
<dbReference type="Proteomes" id="UP000839562">
    <property type="component" value="Unassembled WGS sequence"/>
</dbReference>
<organism evidence="2">
    <name type="scientific">Salmonella enterica subsp. enterica serovar Guildford</name>
    <dbReference type="NCBI Taxonomy" id="2564497"/>
    <lineage>
        <taxon>Bacteria</taxon>
        <taxon>Pseudomonadati</taxon>
        <taxon>Pseudomonadota</taxon>
        <taxon>Gammaproteobacteria</taxon>
        <taxon>Enterobacterales</taxon>
        <taxon>Enterobacteriaceae</taxon>
        <taxon>Salmonella</taxon>
    </lineage>
</organism>
<dbReference type="InterPro" id="IPR037026">
    <property type="entry name" value="Vgr_OB-fold_dom_sf"/>
</dbReference>